<comment type="caution">
    <text evidence="1">The sequence shown here is derived from an EMBL/GenBank/DDBJ whole genome shotgun (WGS) entry which is preliminary data.</text>
</comment>
<evidence type="ECO:0000313" key="1">
    <source>
        <dbReference type="EMBL" id="KAL0289242.1"/>
    </source>
</evidence>
<dbReference type="AlphaFoldDB" id="A0AAW2J495"/>
<gene>
    <name evidence="1" type="ORF">Sangu_2622200</name>
</gene>
<sequence length="64" mass="7376">MLLIFDEDDKLNTPDDYDYVVRAEILKQDEEPKLHVAVIKHMLHGPCGHIKPNVPCMKNGMCKK</sequence>
<reference evidence="1" key="2">
    <citation type="journal article" date="2024" name="Plant">
        <title>Genomic evolution and insights into agronomic trait innovations of Sesamum species.</title>
        <authorList>
            <person name="Miao H."/>
            <person name="Wang L."/>
            <person name="Qu L."/>
            <person name="Liu H."/>
            <person name="Sun Y."/>
            <person name="Le M."/>
            <person name="Wang Q."/>
            <person name="Wei S."/>
            <person name="Zheng Y."/>
            <person name="Lin W."/>
            <person name="Duan Y."/>
            <person name="Cao H."/>
            <person name="Xiong S."/>
            <person name="Wang X."/>
            <person name="Wei L."/>
            <person name="Li C."/>
            <person name="Ma Q."/>
            <person name="Ju M."/>
            <person name="Zhao R."/>
            <person name="Li G."/>
            <person name="Mu C."/>
            <person name="Tian Q."/>
            <person name="Mei H."/>
            <person name="Zhang T."/>
            <person name="Gao T."/>
            <person name="Zhang H."/>
        </authorList>
    </citation>
    <scope>NUCLEOTIDE SEQUENCE</scope>
    <source>
        <strain evidence="1">G01</strain>
    </source>
</reference>
<feature type="non-terminal residue" evidence="1">
    <location>
        <position position="64"/>
    </location>
</feature>
<name>A0AAW2J495_9LAMI</name>
<reference evidence="1" key="1">
    <citation type="submission" date="2020-06" db="EMBL/GenBank/DDBJ databases">
        <authorList>
            <person name="Li T."/>
            <person name="Hu X."/>
            <person name="Zhang T."/>
            <person name="Song X."/>
            <person name="Zhang H."/>
            <person name="Dai N."/>
            <person name="Sheng W."/>
            <person name="Hou X."/>
            <person name="Wei L."/>
        </authorList>
    </citation>
    <scope>NUCLEOTIDE SEQUENCE</scope>
    <source>
        <strain evidence="1">G01</strain>
        <tissue evidence="1">Leaf</tissue>
    </source>
</reference>
<proteinExistence type="predicted"/>
<accession>A0AAW2J495</accession>
<protein>
    <submittedName>
        <fullName evidence="1">Uncharacterized protein</fullName>
    </submittedName>
</protein>
<dbReference type="EMBL" id="JACGWK010001409">
    <property type="protein sequence ID" value="KAL0289242.1"/>
    <property type="molecule type" value="Genomic_DNA"/>
</dbReference>
<organism evidence="1">
    <name type="scientific">Sesamum angustifolium</name>
    <dbReference type="NCBI Taxonomy" id="2727405"/>
    <lineage>
        <taxon>Eukaryota</taxon>
        <taxon>Viridiplantae</taxon>
        <taxon>Streptophyta</taxon>
        <taxon>Embryophyta</taxon>
        <taxon>Tracheophyta</taxon>
        <taxon>Spermatophyta</taxon>
        <taxon>Magnoliopsida</taxon>
        <taxon>eudicotyledons</taxon>
        <taxon>Gunneridae</taxon>
        <taxon>Pentapetalae</taxon>
        <taxon>asterids</taxon>
        <taxon>lamiids</taxon>
        <taxon>Lamiales</taxon>
        <taxon>Pedaliaceae</taxon>
        <taxon>Sesamum</taxon>
    </lineage>
</organism>